<dbReference type="NCBIfam" id="TIGR01740">
    <property type="entry name" value="pyrF"/>
    <property type="match status" value="1"/>
</dbReference>
<feature type="binding site" evidence="9 11">
    <location>
        <position position="231"/>
    </location>
    <ligand>
        <name>substrate</name>
    </ligand>
</feature>
<evidence type="ECO:0000256" key="6">
    <source>
        <dbReference type="ARBA" id="ARBA00023239"/>
    </source>
</evidence>
<evidence type="ECO:0000256" key="1">
    <source>
        <dbReference type="ARBA" id="ARBA00002356"/>
    </source>
</evidence>
<dbReference type="InterPro" id="IPR011060">
    <property type="entry name" value="RibuloseP-bd_barrel"/>
</dbReference>
<accession>A0A932A5Z9</accession>
<dbReference type="Proteomes" id="UP000779809">
    <property type="component" value="Unassembled WGS sequence"/>
</dbReference>
<evidence type="ECO:0000256" key="10">
    <source>
        <dbReference type="PIRSR" id="PIRSR614732-1"/>
    </source>
</evidence>
<dbReference type="GO" id="GO:0004590">
    <property type="term" value="F:orotidine-5'-phosphate decarboxylase activity"/>
    <property type="evidence" value="ECO:0007669"/>
    <property type="project" value="UniProtKB-UniRule"/>
</dbReference>
<sequence>MADDKIASQKPPATGAFLVPTRAEDRLIVALDVASVAEAQRIVGAVGEGATTYKVGKQLFVAEGPRAVRDLVSSGRRVFLDLKFHDIPNTVAGAVKAAADLGVSMLTVHAAGGSKMLRAAAEAAAATKNQPMVLAVTVLTSMGQAELQETGVVGKPQEQVVRLASLARIGGCSGVVASPEEVAELRRILGSNLVIVTPGVRPAGAAKGDQKRVATPAEAIKAGANYLVVGRPITGAADMGKAARDIVGEIAGAV</sequence>
<evidence type="ECO:0000256" key="12">
    <source>
        <dbReference type="RuleBase" id="RU000512"/>
    </source>
</evidence>
<dbReference type="PROSITE" id="PS00156">
    <property type="entry name" value="OMPDECASE"/>
    <property type="match status" value="1"/>
</dbReference>
<dbReference type="AlphaFoldDB" id="A0A932A5Z9"/>
<comment type="similarity">
    <text evidence="8 9">Belongs to the OMP decarboxylase family. Type 1 subfamily.</text>
</comment>
<evidence type="ECO:0000256" key="2">
    <source>
        <dbReference type="ARBA" id="ARBA00004861"/>
    </source>
</evidence>
<feature type="active site" description="For OMPdecase activity" evidence="10">
    <location>
        <position position="81"/>
    </location>
</feature>
<dbReference type="NCBIfam" id="NF001273">
    <property type="entry name" value="PRK00230.1"/>
    <property type="match status" value="1"/>
</dbReference>
<feature type="binding site" evidence="9 11">
    <location>
        <position position="201"/>
    </location>
    <ligand>
        <name>substrate</name>
    </ligand>
</feature>
<keyword evidence="5 9" id="KW-0665">Pyrimidine biosynthesis</keyword>
<dbReference type="PANTHER" id="PTHR32119">
    <property type="entry name" value="OROTIDINE 5'-PHOSPHATE DECARBOXYLASE"/>
    <property type="match status" value="1"/>
</dbReference>
<dbReference type="Gene3D" id="3.20.20.70">
    <property type="entry name" value="Aldolase class I"/>
    <property type="match status" value="1"/>
</dbReference>
<keyword evidence="4 9" id="KW-0210">Decarboxylase</keyword>
<proteinExistence type="inferred from homology"/>
<feature type="binding site" evidence="9 11">
    <location>
        <position position="32"/>
    </location>
    <ligand>
        <name>substrate</name>
    </ligand>
</feature>
<dbReference type="InterPro" id="IPR047596">
    <property type="entry name" value="OMPdecase_bac"/>
</dbReference>
<dbReference type="EMBL" id="JACPNR010000004">
    <property type="protein sequence ID" value="MBI2677316.1"/>
    <property type="molecule type" value="Genomic_DNA"/>
</dbReference>
<dbReference type="GO" id="GO:0006207">
    <property type="term" value="P:'de novo' pyrimidine nucleobase biosynthetic process"/>
    <property type="evidence" value="ECO:0007669"/>
    <property type="project" value="InterPro"/>
</dbReference>
<feature type="active site" description="For OMPdecase activity" evidence="10">
    <location>
        <position position="86"/>
    </location>
</feature>
<evidence type="ECO:0000256" key="11">
    <source>
        <dbReference type="PIRSR" id="PIRSR614732-2"/>
    </source>
</evidence>
<name>A0A932A5Z9_9BACT</name>
<comment type="function">
    <text evidence="1 9">Catalyzes the decarboxylation of orotidine 5'-monophosphate (OMP) to uridine 5'-monophosphate (UMP).</text>
</comment>
<comment type="catalytic activity">
    <reaction evidence="7 9 12">
        <text>orotidine 5'-phosphate + H(+) = UMP + CO2</text>
        <dbReference type="Rhea" id="RHEA:11596"/>
        <dbReference type="ChEBI" id="CHEBI:15378"/>
        <dbReference type="ChEBI" id="CHEBI:16526"/>
        <dbReference type="ChEBI" id="CHEBI:57538"/>
        <dbReference type="ChEBI" id="CHEBI:57865"/>
        <dbReference type="EC" id="4.1.1.23"/>
    </reaction>
</comment>
<evidence type="ECO:0000256" key="4">
    <source>
        <dbReference type="ARBA" id="ARBA00022793"/>
    </source>
</evidence>
<protein>
    <recommendedName>
        <fullName evidence="9">Orotidine 5'-phosphate decarboxylase</fullName>
        <ecNumber evidence="9">4.1.1.23</ecNumber>
    </recommendedName>
    <alternativeName>
        <fullName evidence="9">OMP decarboxylase</fullName>
        <shortName evidence="9">OMPDCase</shortName>
        <shortName evidence="9">OMPdecase</shortName>
    </alternativeName>
</protein>
<feature type="binding site" evidence="9 11">
    <location>
        <position position="230"/>
    </location>
    <ligand>
        <name>substrate</name>
    </ligand>
</feature>
<feature type="binding site" evidence="9 11">
    <location>
        <position position="140"/>
    </location>
    <ligand>
        <name>substrate</name>
    </ligand>
</feature>
<evidence type="ECO:0000256" key="9">
    <source>
        <dbReference type="HAMAP-Rule" id="MF_01200"/>
    </source>
</evidence>
<dbReference type="InterPro" id="IPR014732">
    <property type="entry name" value="OMPdecase"/>
</dbReference>
<feature type="active site" description="Proton donor" evidence="9">
    <location>
        <position position="83"/>
    </location>
</feature>
<dbReference type="SUPFAM" id="SSF51366">
    <property type="entry name" value="Ribulose-phoshate binding barrel"/>
    <property type="match status" value="1"/>
</dbReference>
<dbReference type="InterPro" id="IPR001754">
    <property type="entry name" value="OMPdeCOase_dom"/>
</dbReference>
<feature type="binding site" evidence="9 11">
    <location>
        <position position="54"/>
    </location>
    <ligand>
        <name>substrate</name>
    </ligand>
</feature>
<evidence type="ECO:0000259" key="13">
    <source>
        <dbReference type="SMART" id="SM00934"/>
    </source>
</evidence>
<dbReference type="EC" id="4.1.1.23" evidence="9"/>
<feature type="binding site" evidence="9 11">
    <location>
        <position position="210"/>
    </location>
    <ligand>
        <name>substrate</name>
    </ligand>
</feature>
<comment type="subunit">
    <text evidence="3 9">Homodimer.</text>
</comment>
<feature type="domain" description="Orotidine 5'-phosphate decarboxylase" evidence="13">
    <location>
        <begin position="26"/>
        <end position="246"/>
    </location>
</feature>
<dbReference type="GO" id="GO:0005829">
    <property type="term" value="C:cytosol"/>
    <property type="evidence" value="ECO:0007669"/>
    <property type="project" value="TreeGrafter"/>
</dbReference>
<dbReference type="GO" id="GO:0044205">
    <property type="term" value="P:'de novo' UMP biosynthetic process"/>
    <property type="evidence" value="ECO:0007669"/>
    <property type="project" value="UniProtKB-UniRule"/>
</dbReference>
<evidence type="ECO:0000313" key="14">
    <source>
        <dbReference type="EMBL" id="MBI2677316.1"/>
    </source>
</evidence>
<dbReference type="HAMAP" id="MF_01200_B">
    <property type="entry name" value="OMPdecase_type1_B"/>
    <property type="match status" value="1"/>
</dbReference>
<evidence type="ECO:0000256" key="8">
    <source>
        <dbReference type="ARBA" id="ARBA00061012"/>
    </source>
</evidence>
<dbReference type="FunFam" id="3.20.20.70:FF:000015">
    <property type="entry name" value="Orotidine 5'-phosphate decarboxylase"/>
    <property type="match status" value="1"/>
</dbReference>
<dbReference type="InterPro" id="IPR018089">
    <property type="entry name" value="OMPdecase_AS"/>
</dbReference>
<organism evidence="14 15">
    <name type="scientific">Candidatus Korobacter versatilis</name>
    <dbReference type="NCBI Taxonomy" id="658062"/>
    <lineage>
        <taxon>Bacteria</taxon>
        <taxon>Pseudomonadati</taxon>
        <taxon>Acidobacteriota</taxon>
        <taxon>Terriglobia</taxon>
        <taxon>Terriglobales</taxon>
        <taxon>Candidatus Korobacteraceae</taxon>
        <taxon>Candidatus Korobacter</taxon>
    </lineage>
</organism>
<comment type="caution">
    <text evidence="14">The sequence shown here is derived from an EMBL/GenBank/DDBJ whole genome shotgun (WGS) entry which is preliminary data.</text>
</comment>
<dbReference type="SMART" id="SM00934">
    <property type="entry name" value="OMPdecase"/>
    <property type="match status" value="1"/>
</dbReference>
<evidence type="ECO:0000313" key="15">
    <source>
        <dbReference type="Proteomes" id="UP000779809"/>
    </source>
</evidence>
<dbReference type="CDD" id="cd04725">
    <property type="entry name" value="OMP_decarboxylase_like"/>
    <property type="match status" value="1"/>
</dbReference>
<evidence type="ECO:0000256" key="3">
    <source>
        <dbReference type="ARBA" id="ARBA00011738"/>
    </source>
</evidence>
<dbReference type="PANTHER" id="PTHR32119:SF2">
    <property type="entry name" value="OROTIDINE 5'-PHOSPHATE DECARBOXYLASE"/>
    <property type="match status" value="1"/>
</dbReference>
<feature type="active site" description="For OMPdecase activity" evidence="10">
    <location>
        <position position="83"/>
    </location>
</feature>
<evidence type="ECO:0000256" key="5">
    <source>
        <dbReference type="ARBA" id="ARBA00022975"/>
    </source>
</evidence>
<dbReference type="InterPro" id="IPR013785">
    <property type="entry name" value="Aldolase_TIM"/>
</dbReference>
<feature type="binding site" evidence="9">
    <location>
        <begin position="81"/>
        <end position="90"/>
    </location>
    <ligand>
        <name>substrate</name>
    </ligand>
</feature>
<comment type="pathway">
    <text evidence="2 9 12">Pyrimidine metabolism; UMP biosynthesis via de novo pathway; UMP from orotate: step 2/2.</text>
</comment>
<gene>
    <name evidence="9 14" type="primary">pyrF</name>
    <name evidence="14" type="ORF">HYX28_00890</name>
</gene>
<dbReference type="Pfam" id="PF00215">
    <property type="entry name" value="OMPdecase"/>
    <property type="match status" value="1"/>
</dbReference>
<keyword evidence="6 9" id="KW-0456">Lyase</keyword>
<reference evidence="14" key="1">
    <citation type="submission" date="2020-07" db="EMBL/GenBank/DDBJ databases">
        <title>Huge and variable diversity of episymbiotic CPR bacteria and DPANN archaea in groundwater ecosystems.</title>
        <authorList>
            <person name="He C.Y."/>
            <person name="Keren R."/>
            <person name="Whittaker M."/>
            <person name="Farag I.F."/>
            <person name="Doudna J."/>
            <person name="Cate J.H.D."/>
            <person name="Banfield J.F."/>
        </authorList>
    </citation>
    <scope>NUCLEOTIDE SEQUENCE</scope>
    <source>
        <strain evidence="14">NC_groundwater_580_Pr5_B-0.1um_64_19</strain>
    </source>
</reference>
<evidence type="ECO:0000256" key="7">
    <source>
        <dbReference type="ARBA" id="ARBA00049157"/>
    </source>
</evidence>